<evidence type="ECO:0000259" key="8">
    <source>
        <dbReference type="Pfam" id="PF02896"/>
    </source>
</evidence>
<dbReference type="Gene3D" id="3.20.20.60">
    <property type="entry name" value="Phosphoenolpyruvate-binding domains"/>
    <property type="match status" value="1"/>
</dbReference>
<dbReference type="InterPro" id="IPR040442">
    <property type="entry name" value="Pyrv_kinase-like_dom_sf"/>
</dbReference>
<dbReference type="InterPro" id="IPR036637">
    <property type="entry name" value="Phosphohistidine_dom_sf"/>
</dbReference>
<reference evidence="9 10" key="1">
    <citation type="submission" date="2019-11" db="EMBL/GenBank/DDBJ databases">
        <authorList>
            <person name="Cao P."/>
        </authorList>
    </citation>
    <scope>NUCLEOTIDE SEQUENCE [LARGE SCALE GENOMIC DNA]</scope>
    <source>
        <strain evidence="9 10">NEAU-AAG5</strain>
    </source>
</reference>
<dbReference type="AlphaFoldDB" id="A0A7K1L1V6"/>
<keyword evidence="5" id="KW-0418">Kinase</keyword>
<dbReference type="InterPro" id="IPR000121">
    <property type="entry name" value="PEP_util_C"/>
</dbReference>
<evidence type="ECO:0000256" key="3">
    <source>
        <dbReference type="ARBA" id="ARBA00022679"/>
    </source>
</evidence>
<dbReference type="Pfam" id="PF00391">
    <property type="entry name" value="PEP-utilizers"/>
    <property type="match status" value="1"/>
</dbReference>
<dbReference type="PANTHER" id="PTHR46244">
    <property type="entry name" value="PHOSPHOENOLPYRUVATE-PROTEIN PHOSPHOTRANSFERASE"/>
    <property type="match status" value="1"/>
</dbReference>
<feature type="domain" description="PEP-utilising enzyme C-terminal" evidence="8">
    <location>
        <begin position="213"/>
        <end position="388"/>
    </location>
</feature>
<evidence type="ECO:0000256" key="5">
    <source>
        <dbReference type="ARBA" id="ARBA00022777"/>
    </source>
</evidence>
<evidence type="ECO:0000256" key="4">
    <source>
        <dbReference type="ARBA" id="ARBA00022723"/>
    </source>
</evidence>
<gene>
    <name evidence="9" type="ORF">GNZ18_16615</name>
</gene>
<keyword evidence="3" id="KW-0808">Transferase</keyword>
<keyword evidence="10" id="KW-1185">Reference proteome</keyword>
<keyword evidence="4" id="KW-0479">Metal-binding</keyword>
<dbReference type="EMBL" id="WOFH01000005">
    <property type="protein sequence ID" value="MUN38216.1"/>
    <property type="molecule type" value="Genomic_DNA"/>
</dbReference>
<evidence type="ECO:0000259" key="7">
    <source>
        <dbReference type="Pfam" id="PF00391"/>
    </source>
</evidence>
<dbReference type="RefSeq" id="WP_156217352.1">
    <property type="nucleotide sequence ID" value="NZ_WOFH01000005.1"/>
</dbReference>
<dbReference type="InterPro" id="IPR008279">
    <property type="entry name" value="PEP-util_enz_mobile_dom"/>
</dbReference>
<dbReference type="Gene3D" id="3.50.30.10">
    <property type="entry name" value="Phosphohistidine domain"/>
    <property type="match status" value="1"/>
</dbReference>
<organism evidence="9 10">
    <name type="scientific">Actinomadura litoris</name>
    <dbReference type="NCBI Taxonomy" id="2678616"/>
    <lineage>
        <taxon>Bacteria</taxon>
        <taxon>Bacillati</taxon>
        <taxon>Actinomycetota</taxon>
        <taxon>Actinomycetes</taxon>
        <taxon>Streptosporangiales</taxon>
        <taxon>Thermomonosporaceae</taxon>
        <taxon>Actinomadura</taxon>
    </lineage>
</organism>
<feature type="domain" description="PEP-utilising enzyme mobile" evidence="7">
    <location>
        <begin position="50"/>
        <end position="96"/>
    </location>
</feature>
<accession>A0A7K1L1V6</accession>
<evidence type="ECO:0000313" key="10">
    <source>
        <dbReference type="Proteomes" id="UP000432015"/>
    </source>
</evidence>
<sequence length="424" mass="46192">MRRVELPGRADPELAERTLVSPREIPGVLLVGSHHRYVKGPCNRTGEPVDDAVLVVERLGPELYDAIVVCAGVICAKGGRTGHMQSLCRSRGIPVLRVDSSELDAFTGEVTIVLDRESVVLGEAEPAAPAAESAAVAFDDIESICVVIADATDVRSTNALVPRVERVDSYFIREEFVCFAAGLSPIDSLRAGVREAERYGAAIASELCSMVDELLPGQRLVMRLLDLRSDDAAQITTDMHVVDEPNPELGLHGARWLLSEPHYADAFRALRTYVLEHLGTDADRLSFAIPFINDRDEFVRLRRCLELGEETPLGVFVETPAAVHSAADFCAAGAGELFVGTKDLIQFYLAADRGNHLVSSIYQTRHPAVLAALRQAVEAGRDADVPVHVFALGADLDHYVQHLPTRRLMMCTAELQQLARRSAA</sequence>
<evidence type="ECO:0000256" key="2">
    <source>
        <dbReference type="ARBA" id="ARBA00007837"/>
    </source>
</evidence>
<dbReference type="Proteomes" id="UP000432015">
    <property type="component" value="Unassembled WGS sequence"/>
</dbReference>
<comment type="cofactor">
    <cofactor evidence="1">
        <name>Mg(2+)</name>
        <dbReference type="ChEBI" id="CHEBI:18420"/>
    </cofactor>
</comment>
<protein>
    <submittedName>
        <fullName evidence="9">PEP-utilizing protein</fullName>
    </submittedName>
</protein>
<evidence type="ECO:0000313" key="9">
    <source>
        <dbReference type="EMBL" id="MUN38216.1"/>
    </source>
</evidence>
<dbReference type="GO" id="GO:0046872">
    <property type="term" value="F:metal ion binding"/>
    <property type="evidence" value="ECO:0007669"/>
    <property type="project" value="UniProtKB-KW"/>
</dbReference>
<dbReference type="InterPro" id="IPR015813">
    <property type="entry name" value="Pyrv/PenolPyrv_kinase-like_dom"/>
</dbReference>
<comment type="caution">
    <text evidence="9">The sequence shown here is derived from an EMBL/GenBank/DDBJ whole genome shotgun (WGS) entry which is preliminary data.</text>
</comment>
<dbReference type="SUPFAM" id="SSF52009">
    <property type="entry name" value="Phosphohistidine domain"/>
    <property type="match status" value="1"/>
</dbReference>
<dbReference type="PANTHER" id="PTHR46244:SF3">
    <property type="entry name" value="PHOSPHOENOLPYRUVATE-PROTEIN PHOSPHOTRANSFERASE"/>
    <property type="match status" value="1"/>
</dbReference>
<comment type="similarity">
    <text evidence="2">Belongs to the PEP-utilizing enzyme family.</text>
</comment>
<dbReference type="GO" id="GO:0016301">
    <property type="term" value="F:kinase activity"/>
    <property type="evidence" value="ECO:0007669"/>
    <property type="project" value="UniProtKB-KW"/>
</dbReference>
<dbReference type="SUPFAM" id="SSF51621">
    <property type="entry name" value="Phosphoenolpyruvate/pyruvate domain"/>
    <property type="match status" value="1"/>
</dbReference>
<evidence type="ECO:0000256" key="1">
    <source>
        <dbReference type="ARBA" id="ARBA00001946"/>
    </source>
</evidence>
<dbReference type="InterPro" id="IPR050499">
    <property type="entry name" value="PEP-utilizing_PTS_enzyme"/>
</dbReference>
<keyword evidence="6" id="KW-0460">Magnesium</keyword>
<dbReference type="Pfam" id="PF02896">
    <property type="entry name" value="PEP-utilizers_C"/>
    <property type="match status" value="1"/>
</dbReference>
<evidence type="ECO:0000256" key="6">
    <source>
        <dbReference type="ARBA" id="ARBA00022842"/>
    </source>
</evidence>
<proteinExistence type="inferred from homology"/>
<name>A0A7K1L1V6_9ACTN</name>